<evidence type="ECO:0000256" key="2">
    <source>
        <dbReference type="SAM" id="MobiDB-lite"/>
    </source>
</evidence>
<dbReference type="InterPro" id="IPR004394">
    <property type="entry name" value="Iojap/RsfS/C7orf30"/>
</dbReference>
<comment type="similarity">
    <text evidence="1">Belongs to the Iojap/RsfS family.</text>
</comment>
<dbReference type="HAMAP" id="MF_01477">
    <property type="entry name" value="Iojap_RsfS"/>
    <property type="match status" value="1"/>
</dbReference>
<feature type="region of interest" description="Disordered" evidence="2">
    <location>
        <begin position="203"/>
        <end position="223"/>
    </location>
</feature>
<feature type="region of interest" description="Disordered" evidence="2">
    <location>
        <begin position="126"/>
        <end position="161"/>
    </location>
</feature>
<sequence length="385" mass="43535">MFSASIKGVTRRVCGQYSRIISQRPLPQRHQQHPTPLHVVLNPRTTRVCYSTTPALFRKYEDHKGHINISKPSEAISNKDQLDQDNTKDHKRLLTNSDDLMVGNEGLETIDPKDFPELYPGQEDIEGLSQESHPDNERDFEGLDGSTEEESSKSRSVLLTDKERSEEEFSWFVDESYGDSITDDQGASGTADFVPLWQKNVQRAPGDSTKEGQDEGHDQTLTYSPDSVAGLVELLESERARNVKVIDMRDKCDWTNWMVIAEGLSERHLGNVADQVYSALKKNSPKSSPPVIEGRDTSEWIVIDAGSVVIHFMTHEARKERDLEGLWASVKNPLKLKDAEDLSWEDIKGKMTKSWKENSGRSRGEDGKRGRRGETDIPLSEVVKW</sequence>
<dbReference type="SUPFAM" id="SSF81301">
    <property type="entry name" value="Nucleotidyltransferase"/>
    <property type="match status" value="1"/>
</dbReference>
<dbReference type="InterPro" id="IPR043519">
    <property type="entry name" value="NT_sf"/>
</dbReference>
<evidence type="ECO:0000313" key="4">
    <source>
        <dbReference type="Proteomes" id="UP000726737"/>
    </source>
</evidence>
<dbReference type="NCBIfam" id="TIGR00090">
    <property type="entry name" value="rsfS_iojap_ybeB"/>
    <property type="match status" value="1"/>
</dbReference>
<keyword evidence="4" id="KW-1185">Reference proteome</keyword>
<proteinExistence type="inferred from homology"/>
<protein>
    <recommendedName>
        <fullName evidence="5">DUF143-domain-containing protein</fullName>
    </recommendedName>
</protein>
<evidence type="ECO:0000256" key="1">
    <source>
        <dbReference type="ARBA" id="ARBA00010574"/>
    </source>
</evidence>
<dbReference type="GO" id="GO:0017148">
    <property type="term" value="P:negative regulation of translation"/>
    <property type="evidence" value="ECO:0007669"/>
    <property type="project" value="TreeGrafter"/>
</dbReference>
<feature type="compositionally biased region" description="Basic and acidic residues" evidence="2">
    <location>
        <begin position="132"/>
        <end position="141"/>
    </location>
</feature>
<dbReference type="PANTHER" id="PTHR21043">
    <property type="entry name" value="IOJAP SUPERFAMILY ORTHOLOG"/>
    <property type="match status" value="1"/>
</dbReference>
<evidence type="ECO:0000313" key="3">
    <source>
        <dbReference type="EMBL" id="KAG0265199.1"/>
    </source>
</evidence>
<feature type="region of interest" description="Disordered" evidence="2">
    <location>
        <begin position="352"/>
        <end position="385"/>
    </location>
</feature>
<dbReference type="Proteomes" id="UP000726737">
    <property type="component" value="Unassembled WGS sequence"/>
</dbReference>
<evidence type="ECO:0008006" key="5">
    <source>
        <dbReference type="Google" id="ProtNLM"/>
    </source>
</evidence>
<dbReference type="OrthoDB" id="21330at2759"/>
<dbReference type="Pfam" id="PF02410">
    <property type="entry name" value="RsfS"/>
    <property type="match status" value="1"/>
</dbReference>
<organism evidence="3 4">
    <name type="scientific">Mortierella polycephala</name>
    <dbReference type="NCBI Taxonomy" id="41804"/>
    <lineage>
        <taxon>Eukaryota</taxon>
        <taxon>Fungi</taxon>
        <taxon>Fungi incertae sedis</taxon>
        <taxon>Mucoromycota</taxon>
        <taxon>Mortierellomycotina</taxon>
        <taxon>Mortierellomycetes</taxon>
        <taxon>Mortierellales</taxon>
        <taxon>Mortierellaceae</taxon>
        <taxon>Mortierella</taxon>
    </lineage>
</organism>
<gene>
    <name evidence="3" type="ORF">BG011_005242</name>
</gene>
<name>A0A9P6QF54_9FUNG</name>
<dbReference type="PANTHER" id="PTHR21043:SF0">
    <property type="entry name" value="MITOCHONDRIAL ASSEMBLY OF RIBOSOMAL LARGE SUBUNIT PROTEIN 1"/>
    <property type="match status" value="1"/>
</dbReference>
<dbReference type="EMBL" id="JAAAJA010000036">
    <property type="protein sequence ID" value="KAG0265199.1"/>
    <property type="molecule type" value="Genomic_DNA"/>
</dbReference>
<feature type="compositionally biased region" description="Basic and acidic residues" evidence="2">
    <location>
        <begin position="352"/>
        <end position="375"/>
    </location>
</feature>
<accession>A0A9P6QF54</accession>
<dbReference type="Gene3D" id="3.30.460.10">
    <property type="entry name" value="Beta Polymerase, domain 2"/>
    <property type="match status" value="1"/>
</dbReference>
<feature type="compositionally biased region" description="Basic and acidic residues" evidence="2">
    <location>
        <begin position="208"/>
        <end position="218"/>
    </location>
</feature>
<comment type="caution">
    <text evidence="3">The sequence shown here is derived from an EMBL/GenBank/DDBJ whole genome shotgun (WGS) entry which is preliminary data.</text>
</comment>
<dbReference type="AlphaFoldDB" id="A0A9P6QF54"/>
<dbReference type="GO" id="GO:0090071">
    <property type="term" value="P:negative regulation of ribosome biogenesis"/>
    <property type="evidence" value="ECO:0007669"/>
    <property type="project" value="TreeGrafter"/>
</dbReference>
<dbReference type="GO" id="GO:0043023">
    <property type="term" value="F:ribosomal large subunit binding"/>
    <property type="evidence" value="ECO:0007669"/>
    <property type="project" value="TreeGrafter"/>
</dbReference>
<reference evidence="3" key="1">
    <citation type="journal article" date="2020" name="Fungal Divers.">
        <title>Resolving the Mortierellaceae phylogeny through synthesis of multi-gene phylogenetics and phylogenomics.</title>
        <authorList>
            <person name="Vandepol N."/>
            <person name="Liber J."/>
            <person name="Desiro A."/>
            <person name="Na H."/>
            <person name="Kennedy M."/>
            <person name="Barry K."/>
            <person name="Grigoriev I.V."/>
            <person name="Miller A.N."/>
            <person name="O'Donnell K."/>
            <person name="Stajich J.E."/>
            <person name="Bonito G."/>
        </authorList>
    </citation>
    <scope>NUCLEOTIDE SEQUENCE</scope>
    <source>
        <strain evidence="3">KOD948</strain>
    </source>
</reference>